<evidence type="ECO:0000256" key="8">
    <source>
        <dbReference type="SAM" id="Coils"/>
    </source>
</evidence>
<dbReference type="AlphaFoldDB" id="A0A7J5AK66"/>
<dbReference type="EC" id="2.1.1.72" evidence="1"/>
<comment type="catalytic activity">
    <reaction evidence="7">
        <text>a 2'-deoxyadenosine in DNA + S-adenosyl-L-methionine = an N(6)-methyl-2'-deoxyadenosine in DNA + S-adenosyl-L-homocysteine + H(+)</text>
        <dbReference type="Rhea" id="RHEA:15197"/>
        <dbReference type="Rhea" id="RHEA-COMP:12418"/>
        <dbReference type="Rhea" id="RHEA-COMP:12419"/>
        <dbReference type="ChEBI" id="CHEBI:15378"/>
        <dbReference type="ChEBI" id="CHEBI:57856"/>
        <dbReference type="ChEBI" id="CHEBI:59789"/>
        <dbReference type="ChEBI" id="CHEBI:90615"/>
        <dbReference type="ChEBI" id="CHEBI:90616"/>
        <dbReference type="EC" id="2.1.1.72"/>
    </reaction>
</comment>
<dbReference type="PROSITE" id="PS00092">
    <property type="entry name" value="N6_MTASE"/>
    <property type="match status" value="1"/>
</dbReference>
<evidence type="ECO:0000256" key="4">
    <source>
        <dbReference type="ARBA" id="ARBA00022691"/>
    </source>
</evidence>
<dbReference type="PANTHER" id="PTHR33841">
    <property type="entry name" value="DNA METHYLTRANSFERASE YEEA-RELATED"/>
    <property type="match status" value="1"/>
</dbReference>
<keyword evidence="3" id="KW-0808">Transferase</keyword>
<evidence type="ECO:0000259" key="10">
    <source>
        <dbReference type="Pfam" id="PF12950"/>
    </source>
</evidence>
<dbReference type="RefSeq" id="WP_151106159.1">
    <property type="nucleotide sequence ID" value="NZ_WAEM01000001.1"/>
</dbReference>
<feature type="coiled-coil region" evidence="8">
    <location>
        <begin position="1015"/>
        <end position="1042"/>
    </location>
</feature>
<dbReference type="Proteomes" id="UP000490922">
    <property type="component" value="Unassembled WGS sequence"/>
</dbReference>
<dbReference type="GO" id="GO:0009307">
    <property type="term" value="P:DNA restriction-modification system"/>
    <property type="evidence" value="ECO:0007669"/>
    <property type="project" value="UniProtKB-KW"/>
</dbReference>
<evidence type="ECO:0000313" key="11">
    <source>
        <dbReference type="EMBL" id="KAB1157966.1"/>
    </source>
</evidence>
<dbReference type="Pfam" id="PF07669">
    <property type="entry name" value="Eco57I"/>
    <property type="match status" value="1"/>
</dbReference>
<keyword evidence="6" id="KW-0238">DNA-binding</keyword>
<feature type="domain" description="TaqI-like C-terminal specificity" evidence="10">
    <location>
        <begin position="776"/>
        <end position="927"/>
    </location>
</feature>
<keyword evidence="12" id="KW-1185">Reference proteome</keyword>
<dbReference type="PRINTS" id="PR00507">
    <property type="entry name" value="N12N6MTFRASE"/>
</dbReference>
<evidence type="ECO:0000313" key="12">
    <source>
        <dbReference type="Proteomes" id="UP000490922"/>
    </source>
</evidence>
<accession>A0A7J5AK66</accession>
<evidence type="ECO:0000259" key="9">
    <source>
        <dbReference type="Pfam" id="PF07669"/>
    </source>
</evidence>
<evidence type="ECO:0000256" key="2">
    <source>
        <dbReference type="ARBA" id="ARBA00022603"/>
    </source>
</evidence>
<sequence>MSLFQPSVLKKYLSQQDTALVQKAYKKYAKYFHNAAIQENIRNSKEEQFQEGFLRELFVDILGYTLNPAANFNLTTELKNIKGAKKVDGAILKDGFALGVIELKGTNTKDLESIRQQAFDYKANQTGCIYVITSNFEKLRFYINNAVDFEEFNLFTLTHAEFEIFYLCLAKENILANKPLSIKEASVVEEENITKKFYGDYSVFKRELYRDLVKQNRNNIQLIGLPEKTSKLILFKKSQKLIDRFLFILFAEDRGLLAPNSINTVLKEWKALADLDVEVPLYDRYKQYFGYLDTGRKGTDKKEEIFAYNGGLFQPDAILDAVIIDNEMLYRHTLKLSTYDFESQVDVNILGHIFEHSLNEIESVNAEIEGTDFDKQKTKRKKDGVFYTPKYITKYIVDNTIGKLCTEKKQELGILDEEYAKGRKNRQTNTIIKLDQRLKDYREWLLDLTICDPACGSGAFLNQALDFLIREHAYLDELNKQLFGGFFVFPDIENQILEHNIYGVDLNEESIEIAKLSLWLRTAQPKRKLTSLNNNIKCGNSLIDSKALASDKAFNWKEQFPEVFTKGGFDVIIGNPPYVNMNTFPKNIHNYFEKEYNSIHTGYNDLMYYFLYKGLDILNDRGIFGVITSNYFIGNEYARGIRKFLSDFVTQIVNFENYHIFKEANVHTAIILAEKKPVFNTVLFQTYPLNKPLNEIIINSDIYKESKILREDLIDKWIIADNSNLLLINKLKEKNITLGEISEIAKGSETGKNEIFTLSKEETIKYKIEEEALKKCIKNSDIDSYTISFDEKYIIYADNNFSNIKFPNAFHYLESYKEKLLDRRGPKTGEYNWWRLHRPSIKEVFDSKEKILVPYRADKNRFAYDDNQYFNNGGDVRAIKIVIDDYQTKFIVALLNSKLINWFYGFIGKPKGNSREYFNIPLSQIPIPKTDPQIQNNLIVHVNNLINTKNNFEKINQKFNSYCAGNLKIEKLTKKLENWSELTFTDFITELNKAIKTNGQTQLTKKDEFEWLDLFEENKTKAQNLKSQIETTEKAIDKMVYELYGLSEEEIGIVENS</sequence>
<protein>
    <recommendedName>
        <fullName evidence="1">site-specific DNA-methyltransferase (adenine-specific)</fullName>
        <ecNumber evidence="1">2.1.1.72</ecNumber>
    </recommendedName>
</protein>
<feature type="domain" description="Type II methyltransferase M.TaqI-like" evidence="9">
    <location>
        <begin position="499"/>
        <end position="661"/>
    </location>
</feature>
<dbReference type="Gene3D" id="3.40.50.150">
    <property type="entry name" value="Vaccinia Virus protein VP39"/>
    <property type="match status" value="1"/>
</dbReference>
<dbReference type="InterPro" id="IPR011639">
    <property type="entry name" value="MethylTrfase_TaqI-like_dom"/>
</dbReference>
<reference evidence="11 12" key="1">
    <citation type="submission" date="2019-09" db="EMBL/GenBank/DDBJ databases">
        <title>Flavobacterium sp. nov., isolated from glacier ice.</title>
        <authorList>
            <person name="Liu Q."/>
        </authorList>
    </citation>
    <scope>NUCLEOTIDE SEQUENCE [LARGE SCALE GENOMIC DNA]</scope>
    <source>
        <strain evidence="11 12">NBRC 112527</strain>
    </source>
</reference>
<evidence type="ECO:0000256" key="7">
    <source>
        <dbReference type="ARBA" id="ARBA00047942"/>
    </source>
</evidence>
<evidence type="ECO:0000256" key="3">
    <source>
        <dbReference type="ARBA" id="ARBA00022679"/>
    </source>
</evidence>
<evidence type="ECO:0000256" key="1">
    <source>
        <dbReference type="ARBA" id="ARBA00011900"/>
    </source>
</evidence>
<dbReference type="GO" id="GO:0003677">
    <property type="term" value="F:DNA binding"/>
    <property type="evidence" value="ECO:0007669"/>
    <property type="project" value="UniProtKB-KW"/>
</dbReference>
<gene>
    <name evidence="11" type="ORF">F6464_02460</name>
</gene>
<proteinExistence type="predicted"/>
<keyword evidence="2 11" id="KW-0489">Methyltransferase</keyword>
<dbReference type="PANTHER" id="PTHR33841:SF1">
    <property type="entry name" value="DNA METHYLTRANSFERASE A"/>
    <property type="match status" value="1"/>
</dbReference>
<evidence type="ECO:0000256" key="5">
    <source>
        <dbReference type="ARBA" id="ARBA00022747"/>
    </source>
</evidence>
<name>A0A7J5AK66_9FLAO</name>
<organism evidence="11 12">
    <name type="scientific">Flavobacterium luteum</name>
    <dbReference type="NCBI Taxonomy" id="2026654"/>
    <lineage>
        <taxon>Bacteria</taxon>
        <taxon>Pseudomonadati</taxon>
        <taxon>Bacteroidota</taxon>
        <taxon>Flavobacteriia</taxon>
        <taxon>Flavobacteriales</taxon>
        <taxon>Flavobacteriaceae</taxon>
        <taxon>Flavobacterium</taxon>
    </lineage>
</organism>
<comment type="caution">
    <text evidence="11">The sequence shown here is derived from an EMBL/GenBank/DDBJ whole genome shotgun (WGS) entry which is preliminary data.</text>
</comment>
<keyword evidence="8" id="KW-0175">Coiled coil</keyword>
<dbReference type="EMBL" id="WAEM01000001">
    <property type="protein sequence ID" value="KAB1157966.1"/>
    <property type="molecule type" value="Genomic_DNA"/>
</dbReference>
<dbReference type="Pfam" id="PF12950">
    <property type="entry name" value="TaqI_C"/>
    <property type="match status" value="1"/>
</dbReference>
<keyword evidence="4" id="KW-0949">S-adenosyl-L-methionine</keyword>
<dbReference type="SUPFAM" id="SSF53335">
    <property type="entry name" value="S-adenosyl-L-methionine-dependent methyltransferases"/>
    <property type="match status" value="1"/>
</dbReference>
<dbReference type="InterPro" id="IPR002052">
    <property type="entry name" value="DNA_methylase_N6_adenine_CS"/>
</dbReference>
<dbReference type="OrthoDB" id="32195at2"/>
<evidence type="ECO:0000256" key="6">
    <source>
        <dbReference type="ARBA" id="ARBA00023125"/>
    </source>
</evidence>
<dbReference type="InterPro" id="IPR050953">
    <property type="entry name" value="N4_N6_ade-DNA_methylase"/>
</dbReference>
<dbReference type="InterPro" id="IPR029063">
    <property type="entry name" value="SAM-dependent_MTases_sf"/>
</dbReference>
<dbReference type="InterPro" id="IPR025931">
    <property type="entry name" value="TaqI_C"/>
</dbReference>
<keyword evidence="5" id="KW-0680">Restriction system</keyword>
<dbReference type="GO" id="GO:0032259">
    <property type="term" value="P:methylation"/>
    <property type="evidence" value="ECO:0007669"/>
    <property type="project" value="UniProtKB-KW"/>
</dbReference>
<dbReference type="GO" id="GO:0009007">
    <property type="term" value="F:site-specific DNA-methyltransferase (adenine-specific) activity"/>
    <property type="evidence" value="ECO:0007669"/>
    <property type="project" value="UniProtKB-EC"/>
</dbReference>